<comment type="caution">
    <text evidence="2">The sequence shown here is derived from an EMBL/GenBank/DDBJ whole genome shotgun (WGS) entry which is preliminary data.</text>
</comment>
<dbReference type="OrthoDB" id="221622at2"/>
<keyword evidence="1" id="KW-0472">Membrane</keyword>
<dbReference type="SUPFAM" id="SSF52540">
    <property type="entry name" value="P-loop containing nucleoside triphosphate hydrolases"/>
    <property type="match status" value="1"/>
</dbReference>
<dbReference type="RefSeq" id="WP_146402699.1">
    <property type="nucleotide sequence ID" value="NZ_SJPJ01000001.1"/>
</dbReference>
<gene>
    <name evidence="2" type="ORF">CA13_62930</name>
</gene>
<sequence length="696" mass="76727">MFGKRKKIEEPPIDWPDLLSLLEDDDRRSAVQMRFPTEHRESYLTAIRRVDSALVDDVLASGRKVHTAGKLINWPVVAIAGMLNSGKTSLVATYLSDAGRSRTLRGPSNSQGTHRFVLWLPCQWQEDEELWRLLLGRIGDAIGHPPEMLSEDPAKAHLQYNNHGGDVETLAIPLVATDERLNESGVGLLDCPDIVSDEAFGLGSPEIRRTLLGRASTLCSAFLIVTSVESSRDATLGDLLRIASDLMPGVPRMLAVNKIRPRQTPDQVFETFSPLAKAHGIETIYAAYDYDVPASRPFIPSADGLAKVALNLENDLLPVFYSVQANPDENPPAAIDEARMLEAMPSRLDRTVLFEKFRVALQSSLRLLIWNRGMACIEKDAEASNAATEKAQQCLLDAALEFFTHRQAGGEVIELRLHQSERIVRQLSESFAATAPWYARWGVRMNSRIRRVLGGAGDFVRQLTPSAMAQRTASEIKEKFRRGEYGGLVTPDSLNFAIDRYGGTIALPHWFESEMGADISCLTECSEAAISRFERDDFTSLDPRRLDEAVRQMWGEVPMHKKLVAGLTPLAAVLAAFGGVLMIPIDFGTTVIASASIPELFAAMGLAALSAIWAGKANTRNVGQQAAKQQLVDFHAVLCDTFGVNRPAKPTTIKVAQSKVTLPLSQIIRRDAFGPTLPVYHAREEFKVELKSRLPL</sequence>
<evidence type="ECO:0000256" key="1">
    <source>
        <dbReference type="SAM" id="Phobius"/>
    </source>
</evidence>
<keyword evidence="3" id="KW-1185">Reference proteome</keyword>
<keyword evidence="1" id="KW-1133">Transmembrane helix</keyword>
<feature type="transmembrane region" description="Helical" evidence="1">
    <location>
        <begin position="591"/>
        <end position="614"/>
    </location>
</feature>
<organism evidence="2 3">
    <name type="scientific">Novipirellula herctigrandis</name>
    <dbReference type="NCBI Taxonomy" id="2527986"/>
    <lineage>
        <taxon>Bacteria</taxon>
        <taxon>Pseudomonadati</taxon>
        <taxon>Planctomycetota</taxon>
        <taxon>Planctomycetia</taxon>
        <taxon>Pirellulales</taxon>
        <taxon>Pirellulaceae</taxon>
        <taxon>Novipirellula</taxon>
    </lineage>
</organism>
<protein>
    <recommendedName>
        <fullName evidence="4">Dynamin family protein</fullName>
    </recommendedName>
</protein>
<dbReference type="EMBL" id="SJPJ01000001">
    <property type="protein sequence ID" value="TWT84812.1"/>
    <property type="molecule type" value="Genomic_DNA"/>
</dbReference>
<dbReference type="AlphaFoldDB" id="A0A5C5ZBW9"/>
<feature type="transmembrane region" description="Helical" evidence="1">
    <location>
        <begin position="563"/>
        <end position="585"/>
    </location>
</feature>
<reference evidence="2 3" key="1">
    <citation type="submission" date="2019-02" db="EMBL/GenBank/DDBJ databases">
        <title>Deep-cultivation of Planctomycetes and their phenomic and genomic characterization uncovers novel biology.</title>
        <authorList>
            <person name="Wiegand S."/>
            <person name="Jogler M."/>
            <person name="Boedeker C."/>
            <person name="Pinto D."/>
            <person name="Vollmers J."/>
            <person name="Rivas-Marin E."/>
            <person name="Kohn T."/>
            <person name="Peeters S.H."/>
            <person name="Heuer A."/>
            <person name="Rast P."/>
            <person name="Oberbeckmann S."/>
            <person name="Bunk B."/>
            <person name="Jeske O."/>
            <person name="Meyerdierks A."/>
            <person name="Storesund J.E."/>
            <person name="Kallscheuer N."/>
            <person name="Luecker S."/>
            <person name="Lage O.M."/>
            <person name="Pohl T."/>
            <person name="Merkel B.J."/>
            <person name="Hornburger P."/>
            <person name="Mueller R.-W."/>
            <person name="Bruemmer F."/>
            <person name="Labrenz M."/>
            <person name="Spormann A.M."/>
            <person name="Op Den Camp H."/>
            <person name="Overmann J."/>
            <person name="Amann R."/>
            <person name="Jetten M.S.M."/>
            <person name="Mascher T."/>
            <person name="Medema M.H."/>
            <person name="Devos D.P."/>
            <person name="Kaster A.-K."/>
            <person name="Ovreas L."/>
            <person name="Rohde M."/>
            <person name="Galperin M.Y."/>
            <person name="Jogler C."/>
        </authorList>
    </citation>
    <scope>NUCLEOTIDE SEQUENCE [LARGE SCALE GENOMIC DNA]</scope>
    <source>
        <strain evidence="2 3">CA13</strain>
    </source>
</reference>
<proteinExistence type="predicted"/>
<keyword evidence="1" id="KW-0812">Transmembrane</keyword>
<dbReference type="Proteomes" id="UP000315010">
    <property type="component" value="Unassembled WGS sequence"/>
</dbReference>
<accession>A0A5C5ZBW9</accession>
<evidence type="ECO:0000313" key="3">
    <source>
        <dbReference type="Proteomes" id="UP000315010"/>
    </source>
</evidence>
<name>A0A5C5ZBW9_9BACT</name>
<evidence type="ECO:0008006" key="4">
    <source>
        <dbReference type="Google" id="ProtNLM"/>
    </source>
</evidence>
<dbReference type="InterPro" id="IPR027417">
    <property type="entry name" value="P-loop_NTPase"/>
</dbReference>
<evidence type="ECO:0000313" key="2">
    <source>
        <dbReference type="EMBL" id="TWT84812.1"/>
    </source>
</evidence>